<evidence type="ECO:0000259" key="1">
    <source>
        <dbReference type="Pfam" id="PF03358"/>
    </source>
</evidence>
<accession>A0ABS4QNE9</accession>
<dbReference type="Proteomes" id="UP001519325">
    <property type="component" value="Unassembled WGS sequence"/>
</dbReference>
<dbReference type="EMBL" id="JAGGMR010000001">
    <property type="protein sequence ID" value="MBP2193227.1"/>
    <property type="molecule type" value="Genomic_DNA"/>
</dbReference>
<dbReference type="PANTHER" id="PTHR30543">
    <property type="entry name" value="CHROMATE REDUCTASE"/>
    <property type="match status" value="1"/>
</dbReference>
<keyword evidence="3" id="KW-1185">Reference proteome</keyword>
<dbReference type="InterPro" id="IPR005025">
    <property type="entry name" value="FMN_Rdtase-like_dom"/>
</dbReference>
<dbReference type="SUPFAM" id="SSF52218">
    <property type="entry name" value="Flavoproteins"/>
    <property type="match status" value="1"/>
</dbReference>
<feature type="domain" description="NADPH-dependent FMN reductase-like" evidence="1">
    <location>
        <begin position="21"/>
        <end position="159"/>
    </location>
</feature>
<dbReference type="PANTHER" id="PTHR30543:SF21">
    <property type="entry name" value="NAD(P)H-DEPENDENT FMN REDUCTASE LOT6"/>
    <property type="match status" value="1"/>
</dbReference>
<dbReference type="InterPro" id="IPR029039">
    <property type="entry name" value="Flavoprotein-like_sf"/>
</dbReference>
<dbReference type="RefSeq" id="WP_209896515.1">
    <property type="nucleotide sequence ID" value="NZ_JAGGMR010000001.1"/>
</dbReference>
<organism evidence="2 3">
    <name type="scientific">Nocardia goodfellowii</name>
    <dbReference type="NCBI Taxonomy" id="882446"/>
    <lineage>
        <taxon>Bacteria</taxon>
        <taxon>Bacillati</taxon>
        <taxon>Actinomycetota</taxon>
        <taxon>Actinomycetes</taxon>
        <taxon>Mycobacteriales</taxon>
        <taxon>Nocardiaceae</taxon>
        <taxon>Nocardia</taxon>
    </lineage>
</organism>
<evidence type="ECO:0000313" key="2">
    <source>
        <dbReference type="EMBL" id="MBP2193227.1"/>
    </source>
</evidence>
<gene>
    <name evidence="2" type="ORF">BJ987_006128</name>
</gene>
<protein>
    <submittedName>
        <fullName evidence="2">NAD(P)H-dependent FMN reductase</fullName>
    </submittedName>
</protein>
<reference evidence="2 3" key="1">
    <citation type="submission" date="2021-03" db="EMBL/GenBank/DDBJ databases">
        <title>Sequencing the genomes of 1000 actinobacteria strains.</title>
        <authorList>
            <person name="Klenk H.-P."/>
        </authorList>
    </citation>
    <scope>NUCLEOTIDE SEQUENCE [LARGE SCALE GENOMIC DNA]</scope>
    <source>
        <strain evidence="2 3">DSM 45516</strain>
    </source>
</reference>
<dbReference type="Pfam" id="PF03358">
    <property type="entry name" value="FMN_red"/>
    <property type="match status" value="1"/>
</dbReference>
<name>A0ABS4QNE9_9NOCA</name>
<dbReference type="Gene3D" id="3.40.50.360">
    <property type="match status" value="1"/>
</dbReference>
<comment type="caution">
    <text evidence="2">The sequence shown here is derived from an EMBL/GenBank/DDBJ whole genome shotgun (WGS) entry which is preliminary data.</text>
</comment>
<sequence>MSNWHVNTEGSQRVRDADPLRVAVVVGSTREGRFGTTIAGWFVGQLRRHDTLEVEIVDTLQVALPHAFGAVTDHPSRAETAEKLSRADAFVVVTPEYNHSYPGALKNLIDEHHVEWQAKPVGFVSYGGISGGLRAVEHLRPVFAELHAVTIRDTVSFANPWRRFDDAGELTEPTDAVTATKALLKQLTWWGEALRAARAANPYGA</sequence>
<evidence type="ECO:0000313" key="3">
    <source>
        <dbReference type="Proteomes" id="UP001519325"/>
    </source>
</evidence>
<dbReference type="InterPro" id="IPR050712">
    <property type="entry name" value="NAD(P)H-dep_reductase"/>
</dbReference>
<proteinExistence type="predicted"/>